<keyword evidence="11" id="KW-0408">Iron</keyword>
<keyword evidence="6" id="KW-0266">Ethylene biosynthesis</keyword>
<dbReference type="GO" id="GO:0046872">
    <property type="term" value="F:metal ion binding"/>
    <property type="evidence" value="ECO:0007669"/>
    <property type="project" value="UniProtKB-KW"/>
</dbReference>
<evidence type="ECO:0000256" key="8">
    <source>
        <dbReference type="ARBA" id="ARBA00031282"/>
    </source>
</evidence>
<gene>
    <name evidence="13" type="ORF">J5Y10_19635</name>
</gene>
<dbReference type="InterPro" id="IPR050231">
    <property type="entry name" value="Iron_ascorbate_oxido_reductase"/>
</dbReference>
<dbReference type="Gene3D" id="2.60.120.330">
    <property type="entry name" value="B-lactam Antibiotic, Isopenicillin N Synthase, Chain"/>
    <property type="match status" value="1"/>
</dbReference>
<evidence type="ECO:0000256" key="11">
    <source>
        <dbReference type="RuleBase" id="RU003682"/>
    </source>
</evidence>
<keyword evidence="14" id="KW-1185">Reference proteome</keyword>
<evidence type="ECO:0000256" key="4">
    <source>
        <dbReference type="ARBA" id="ARBA00012531"/>
    </source>
</evidence>
<keyword evidence="11" id="KW-0479">Metal-binding</keyword>
<proteinExistence type="inferred from homology"/>
<comment type="catalytic activity">
    <reaction evidence="9">
        <text>2-oxoglutarate + O2 + 2 H(+) = ethene + 3 CO2 + H2O</text>
        <dbReference type="Rhea" id="RHEA:31523"/>
        <dbReference type="ChEBI" id="CHEBI:15377"/>
        <dbReference type="ChEBI" id="CHEBI:15378"/>
        <dbReference type="ChEBI" id="CHEBI:15379"/>
        <dbReference type="ChEBI" id="CHEBI:16526"/>
        <dbReference type="ChEBI" id="CHEBI:16810"/>
        <dbReference type="ChEBI" id="CHEBI:18153"/>
        <dbReference type="EC" id="1.13.12.19"/>
    </reaction>
</comment>
<name>A0A940MX40_9PROT</name>
<dbReference type="SUPFAM" id="SSF51197">
    <property type="entry name" value="Clavaminate synthase-like"/>
    <property type="match status" value="1"/>
</dbReference>
<evidence type="ECO:0000256" key="5">
    <source>
        <dbReference type="ARBA" id="ARBA00019045"/>
    </source>
</evidence>
<evidence type="ECO:0000256" key="2">
    <source>
        <dbReference type="ARBA" id="ARBA00004767"/>
    </source>
</evidence>
<organism evidence="13 14">
    <name type="scientific">Roseomonas indoligenes</name>
    <dbReference type="NCBI Taxonomy" id="2820811"/>
    <lineage>
        <taxon>Bacteria</taxon>
        <taxon>Pseudomonadati</taxon>
        <taxon>Pseudomonadota</taxon>
        <taxon>Alphaproteobacteria</taxon>
        <taxon>Acetobacterales</taxon>
        <taxon>Roseomonadaceae</taxon>
        <taxon>Roseomonas</taxon>
    </lineage>
</organism>
<accession>A0A940MX40</accession>
<dbReference type="Pfam" id="PF03171">
    <property type="entry name" value="2OG-FeII_Oxy"/>
    <property type="match status" value="1"/>
</dbReference>
<dbReference type="GO" id="GO:0102276">
    <property type="term" value="F:2-oxoglutarate oxygenase/decarboxylase (ethylene-forming) activity"/>
    <property type="evidence" value="ECO:0007669"/>
    <property type="project" value="UniProtKB-EC"/>
</dbReference>
<dbReference type="EMBL" id="JAGIZA010000013">
    <property type="protein sequence ID" value="MBP0495004.1"/>
    <property type="molecule type" value="Genomic_DNA"/>
</dbReference>
<comment type="cofactor">
    <cofactor evidence="1">
        <name>Fe(2+)</name>
        <dbReference type="ChEBI" id="CHEBI:29033"/>
    </cofactor>
</comment>
<dbReference type="EC" id="1.13.12.19" evidence="4"/>
<dbReference type="GO" id="GO:0009693">
    <property type="term" value="P:ethylene biosynthetic process"/>
    <property type="evidence" value="ECO:0007669"/>
    <property type="project" value="UniProtKB-KW"/>
</dbReference>
<evidence type="ECO:0000256" key="3">
    <source>
        <dbReference type="ARBA" id="ARBA00012293"/>
    </source>
</evidence>
<sequence>MHLFKQQGLSGEEQSRTPIPVIDLGRYLAGEPGSREAAAAELRRASEEVGFFYISNHGVPEELVERAFRASQAFHALPMEEKLSIKVNENNIGYLPMAGSLAASSTVHKNTKPNLNESFFITHDRPADHPDVIAGKPLRSANQWPPSPPATMREDMVSYYRAVHGLADRLVALFAASLDLPPDWFDASFANESNATIRFIHYPPQDVIEENQFGSAPHTDNSFLTILARTEVPGLAVRLTNGKWFIPPLIPGTFLVNLGNILRRWSNDTYLSTPHGVVNDSGKDRYSIAFFHNPNPQAVITPVPTRVTAEQPVQHEPALYLDLALAFYRANYLHQKRPAEAGA</sequence>
<dbReference type="InterPro" id="IPR027443">
    <property type="entry name" value="IPNS-like_sf"/>
</dbReference>
<evidence type="ECO:0000256" key="9">
    <source>
        <dbReference type="ARBA" id="ARBA00047725"/>
    </source>
</evidence>
<comment type="catalytic activity">
    <reaction evidence="10">
        <text>L-arginine + 2-oxoglutarate + O2 = guanidine + L-glutamate 5-semialdehyde + succinate + CO2</text>
        <dbReference type="Rhea" id="RHEA:31535"/>
        <dbReference type="ChEBI" id="CHEBI:15379"/>
        <dbReference type="ChEBI" id="CHEBI:16526"/>
        <dbReference type="ChEBI" id="CHEBI:16810"/>
        <dbReference type="ChEBI" id="CHEBI:30031"/>
        <dbReference type="ChEBI" id="CHEBI:30087"/>
        <dbReference type="ChEBI" id="CHEBI:32682"/>
        <dbReference type="ChEBI" id="CHEBI:58066"/>
        <dbReference type="EC" id="1.14.20.7"/>
    </reaction>
</comment>
<comment type="pathway">
    <text evidence="2">Alkene biosynthesis; ethylene biosynthesis via 2-oxoglutarate.</text>
</comment>
<evidence type="ECO:0000256" key="1">
    <source>
        <dbReference type="ARBA" id="ARBA00001954"/>
    </source>
</evidence>
<dbReference type="InterPro" id="IPR044861">
    <property type="entry name" value="IPNS-like_FE2OG_OXY"/>
</dbReference>
<dbReference type="Pfam" id="PF14226">
    <property type="entry name" value="DIOX_N"/>
    <property type="match status" value="1"/>
</dbReference>
<dbReference type="PRINTS" id="PR00682">
    <property type="entry name" value="IPNSYNTHASE"/>
</dbReference>
<dbReference type="InterPro" id="IPR026992">
    <property type="entry name" value="DIOX_N"/>
</dbReference>
<dbReference type="PROSITE" id="PS51471">
    <property type="entry name" value="FE2OG_OXY"/>
    <property type="match status" value="1"/>
</dbReference>
<comment type="similarity">
    <text evidence="11">Belongs to the iron/ascorbate-dependent oxidoreductase family.</text>
</comment>
<dbReference type="Proteomes" id="UP000677537">
    <property type="component" value="Unassembled WGS sequence"/>
</dbReference>
<evidence type="ECO:0000259" key="12">
    <source>
        <dbReference type="PROSITE" id="PS51471"/>
    </source>
</evidence>
<keyword evidence="11" id="KW-0560">Oxidoreductase</keyword>
<evidence type="ECO:0000256" key="6">
    <source>
        <dbReference type="ARBA" id="ARBA00022666"/>
    </source>
</evidence>
<dbReference type="AlphaFoldDB" id="A0A940MX40"/>
<dbReference type="RefSeq" id="WP_209375802.1">
    <property type="nucleotide sequence ID" value="NZ_JAGIZA010000013.1"/>
</dbReference>
<dbReference type="InterPro" id="IPR005123">
    <property type="entry name" value="Oxoglu/Fe-dep_dioxygenase_dom"/>
</dbReference>
<evidence type="ECO:0000313" key="14">
    <source>
        <dbReference type="Proteomes" id="UP000677537"/>
    </source>
</evidence>
<evidence type="ECO:0000313" key="13">
    <source>
        <dbReference type="EMBL" id="MBP0495004.1"/>
    </source>
</evidence>
<reference evidence="13" key="1">
    <citation type="submission" date="2021-03" db="EMBL/GenBank/DDBJ databases">
        <authorList>
            <person name="So Y."/>
        </authorList>
    </citation>
    <scope>NUCLEOTIDE SEQUENCE</scope>
    <source>
        <strain evidence="13">SG15</strain>
    </source>
</reference>
<evidence type="ECO:0000256" key="10">
    <source>
        <dbReference type="ARBA" id="ARBA00049359"/>
    </source>
</evidence>
<comment type="caution">
    <text evidence="13">The sequence shown here is derived from an EMBL/GenBank/DDBJ whole genome shotgun (WGS) entry which is preliminary data.</text>
</comment>
<evidence type="ECO:0000256" key="7">
    <source>
        <dbReference type="ARBA" id="ARBA00031011"/>
    </source>
</evidence>
<protein>
    <recommendedName>
        <fullName evidence="5">2-oxoglutarate-dependent ethylene/succinate-forming enzyme</fullName>
        <ecNumber evidence="4">1.13.12.19</ecNumber>
        <ecNumber evidence="3">1.14.20.7</ecNumber>
    </recommendedName>
    <alternativeName>
        <fullName evidence="7">2-oxoglutarate dioxygenase (ethylene-forming)</fullName>
    </alternativeName>
    <alternativeName>
        <fullName evidence="8">2-oxoglutarate/L-arginine monooxygenase/decarboxylase (succinate-forming)</fullName>
    </alternativeName>
</protein>
<dbReference type="EC" id="1.14.20.7" evidence="3"/>
<feature type="domain" description="Fe2OG dioxygenase" evidence="12">
    <location>
        <begin position="192"/>
        <end position="294"/>
    </location>
</feature>
<dbReference type="PANTHER" id="PTHR47990">
    <property type="entry name" value="2-OXOGLUTARATE (2OG) AND FE(II)-DEPENDENT OXYGENASE SUPERFAMILY PROTEIN-RELATED"/>
    <property type="match status" value="1"/>
</dbReference>